<evidence type="ECO:0000313" key="3">
    <source>
        <dbReference type="Proteomes" id="UP000298111"/>
    </source>
</evidence>
<evidence type="ECO:0000256" key="1">
    <source>
        <dbReference type="SAM" id="MobiDB-lite"/>
    </source>
</evidence>
<feature type="region of interest" description="Disordered" evidence="1">
    <location>
        <begin position="1"/>
        <end position="23"/>
    </location>
</feature>
<dbReference type="EMBL" id="RCIY01000114">
    <property type="protein sequence ID" value="TGG75703.1"/>
    <property type="molecule type" value="Genomic_DNA"/>
</dbReference>
<comment type="caution">
    <text evidence="2">The sequence shown here is derived from an EMBL/GenBank/DDBJ whole genome shotgun (WGS) entry which is preliminary data.</text>
</comment>
<dbReference type="AlphaFoldDB" id="A0A8H1L479"/>
<organism evidence="2 3">
    <name type="scientific">Streptomyces albus</name>
    <dbReference type="NCBI Taxonomy" id="1888"/>
    <lineage>
        <taxon>Bacteria</taxon>
        <taxon>Bacillati</taxon>
        <taxon>Actinomycetota</taxon>
        <taxon>Actinomycetes</taxon>
        <taxon>Kitasatosporales</taxon>
        <taxon>Streptomycetaceae</taxon>
        <taxon>Streptomyces</taxon>
    </lineage>
</organism>
<name>A0A8H1L479_9ACTN</name>
<sequence length="95" mass="9938">MGAAAPTPGEGRSGPGTRPGWWGACGARISPVGPGPAFAGRLRRSGPGRWVVGPAGARRRRAGVPGRVRPWPARGAPRRPPPRCASPRRPGRRRP</sequence>
<reference evidence="2 3" key="1">
    <citation type="submission" date="2018-10" db="EMBL/GenBank/DDBJ databases">
        <title>Isolation of pseudouridimycin from Streptomyces albus DSM 40763.</title>
        <authorList>
            <person name="Rosenqvist P."/>
            <person name="Metsae-Ketelae M."/>
            <person name="Virta P."/>
        </authorList>
    </citation>
    <scope>NUCLEOTIDE SEQUENCE [LARGE SCALE GENOMIC DNA]</scope>
    <source>
        <strain evidence="2 3">DSM 40763</strain>
    </source>
</reference>
<accession>A0A8H1L479</accession>
<proteinExistence type="predicted"/>
<evidence type="ECO:0000313" key="2">
    <source>
        <dbReference type="EMBL" id="TGG75703.1"/>
    </source>
</evidence>
<feature type="region of interest" description="Disordered" evidence="1">
    <location>
        <begin position="36"/>
        <end position="95"/>
    </location>
</feature>
<protein>
    <submittedName>
        <fullName evidence="2">Uncharacterized protein</fullName>
    </submittedName>
</protein>
<dbReference type="Proteomes" id="UP000298111">
    <property type="component" value="Unassembled WGS sequence"/>
</dbReference>
<feature type="compositionally biased region" description="Low complexity" evidence="1">
    <location>
        <begin position="63"/>
        <end position="75"/>
    </location>
</feature>
<gene>
    <name evidence="2" type="ORF">D8771_32405</name>
</gene>